<sequence length="31" mass="3671">MLIKTCSCLQLLNISNKRQVQYTTMDYVYSL</sequence>
<dbReference type="AlphaFoldDB" id="A0A0E9XH16"/>
<reference evidence="1" key="2">
    <citation type="journal article" date="2015" name="Fish Shellfish Immunol.">
        <title>Early steps in the European eel (Anguilla anguilla)-Vibrio vulnificus interaction in the gills: Role of the RtxA13 toxin.</title>
        <authorList>
            <person name="Callol A."/>
            <person name="Pajuelo D."/>
            <person name="Ebbesson L."/>
            <person name="Teles M."/>
            <person name="MacKenzie S."/>
            <person name="Amaro C."/>
        </authorList>
    </citation>
    <scope>NUCLEOTIDE SEQUENCE</scope>
</reference>
<protein>
    <submittedName>
        <fullName evidence="1">Uncharacterized protein</fullName>
    </submittedName>
</protein>
<reference evidence="1" key="1">
    <citation type="submission" date="2014-11" db="EMBL/GenBank/DDBJ databases">
        <authorList>
            <person name="Amaro Gonzalez C."/>
        </authorList>
    </citation>
    <scope>NUCLEOTIDE SEQUENCE</scope>
</reference>
<dbReference type="EMBL" id="GBXM01006560">
    <property type="protein sequence ID" value="JAI02018.1"/>
    <property type="molecule type" value="Transcribed_RNA"/>
</dbReference>
<name>A0A0E9XH16_ANGAN</name>
<accession>A0A0E9XH16</accession>
<proteinExistence type="predicted"/>
<organism evidence="1">
    <name type="scientific">Anguilla anguilla</name>
    <name type="common">European freshwater eel</name>
    <name type="synonym">Muraena anguilla</name>
    <dbReference type="NCBI Taxonomy" id="7936"/>
    <lineage>
        <taxon>Eukaryota</taxon>
        <taxon>Metazoa</taxon>
        <taxon>Chordata</taxon>
        <taxon>Craniata</taxon>
        <taxon>Vertebrata</taxon>
        <taxon>Euteleostomi</taxon>
        <taxon>Actinopterygii</taxon>
        <taxon>Neopterygii</taxon>
        <taxon>Teleostei</taxon>
        <taxon>Anguilliformes</taxon>
        <taxon>Anguillidae</taxon>
        <taxon>Anguilla</taxon>
    </lineage>
</organism>
<evidence type="ECO:0000313" key="1">
    <source>
        <dbReference type="EMBL" id="JAI02018.1"/>
    </source>
</evidence>